<reference evidence="2 3" key="1">
    <citation type="submission" date="2019-12" db="EMBL/GenBank/DDBJ databases">
        <title>Novel species isolated from a subtropical stream in China.</title>
        <authorList>
            <person name="Lu H."/>
        </authorList>
    </citation>
    <scope>NUCLEOTIDE SEQUENCE [LARGE SCALE GENOMIC DNA]</scope>
    <source>
        <strain evidence="2 3">FT50W</strain>
    </source>
</reference>
<evidence type="ECO:0000313" key="3">
    <source>
        <dbReference type="Proteomes" id="UP000474565"/>
    </source>
</evidence>
<dbReference type="Pfam" id="PF07963">
    <property type="entry name" value="N_methyl"/>
    <property type="match status" value="1"/>
</dbReference>
<dbReference type="Gene3D" id="3.30.700.10">
    <property type="entry name" value="Glycoprotein, Type 4 Pilin"/>
    <property type="match status" value="1"/>
</dbReference>
<organism evidence="2 3">
    <name type="scientific">Duganella lactea</name>
    <dbReference type="NCBI Taxonomy" id="2692173"/>
    <lineage>
        <taxon>Bacteria</taxon>
        <taxon>Pseudomonadati</taxon>
        <taxon>Pseudomonadota</taxon>
        <taxon>Betaproteobacteria</taxon>
        <taxon>Burkholderiales</taxon>
        <taxon>Oxalobacteraceae</taxon>
        <taxon>Telluria group</taxon>
        <taxon>Duganella</taxon>
    </lineage>
</organism>
<protein>
    <submittedName>
        <fullName evidence="2">Prepilin-type N-terminal cleavage/methylation domain-containing protein</fullName>
    </submittedName>
</protein>
<dbReference type="AlphaFoldDB" id="A0A6L8MMU9"/>
<dbReference type="EMBL" id="WWCP01000034">
    <property type="protein sequence ID" value="MYM84527.1"/>
    <property type="molecule type" value="Genomic_DNA"/>
</dbReference>
<keyword evidence="1" id="KW-1133">Transmembrane helix</keyword>
<dbReference type="SUPFAM" id="SSF54523">
    <property type="entry name" value="Pili subunits"/>
    <property type="match status" value="1"/>
</dbReference>
<dbReference type="NCBIfam" id="TIGR02532">
    <property type="entry name" value="IV_pilin_GFxxxE"/>
    <property type="match status" value="1"/>
</dbReference>
<keyword evidence="1" id="KW-0812">Transmembrane</keyword>
<accession>A0A6L8MMU9</accession>
<feature type="transmembrane region" description="Helical" evidence="1">
    <location>
        <begin position="7"/>
        <end position="31"/>
    </location>
</feature>
<gene>
    <name evidence="2" type="ORF">GTP44_21575</name>
</gene>
<comment type="caution">
    <text evidence="2">The sequence shown here is derived from an EMBL/GenBank/DDBJ whole genome shotgun (WGS) entry which is preliminary data.</text>
</comment>
<sequence length="297" mass="31117">MMKRARGFTLVEAIVVIVITSILAGVMVLFIRRPVQSYVDTAARADMADVAEIALRRMSRELRAAVPNSIRLSTNGTTTLLEFIPANSGGRYLDVADGADPTDATLPALRFANTPAAAPINQFYVVTPMPAAPYVITPGDAIIVYNLGSGIVGSDAYEANAANRATVAPAGVNGKIVTLTQNTFVNGATSSPGRHFMVARQPVTFACVGSANGAGTLRRYWNYGFLPNQPTIAGLSGATSALMADNVLGCTFTVQQLVNRNTALIGMAIALARSSTIAGNVLETATLAQQIQVNNTP</sequence>
<dbReference type="PROSITE" id="PS00409">
    <property type="entry name" value="PROKAR_NTER_METHYL"/>
    <property type="match status" value="1"/>
</dbReference>
<proteinExistence type="predicted"/>
<dbReference type="InterPro" id="IPR045584">
    <property type="entry name" value="Pilin-like"/>
</dbReference>
<name>A0A6L8MMU9_9BURK</name>
<dbReference type="RefSeq" id="WP_161021026.1">
    <property type="nucleotide sequence ID" value="NZ_WWCP01000034.1"/>
</dbReference>
<evidence type="ECO:0000313" key="2">
    <source>
        <dbReference type="EMBL" id="MYM84527.1"/>
    </source>
</evidence>
<dbReference type="InterPro" id="IPR012902">
    <property type="entry name" value="N_methyl_site"/>
</dbReference>
<dbReference type="Proteomes" id="UP000474565">
    <property type="component" value="Unassembled WGS sequence"/>
</dbReference>
<evidence type="ECO:0000256" key="1">
    <source>
        <dbReference type="SAM" id="Phobius"/>
    </source>
</evidence>
<keyword evidence="1" id="KW-0472">Membrane</keyword>